<dbReference type="EMBL" id="CAJVQB010055976">
    <property type="protein sequence ID" value="CAG8837476.1"/>
    <property type="molecule type" value="Genomic_DNA"/>
</dbReference>
<comment type="caution">
    <text evidence="1">The sequence shown here is derived from an EMBL/GenBank/DDBJ whole genome shotgun (WGS) entry which is preliminary data.</text>
</comment>
<evidence type="ECO:0000313" key="1">
    <source>
        <dbReference type="EMBL" id="CAG8837476.1"/>
    </source>
</evidence>
<name>A0ABN7WQR0_GIGMA</name>
<proteinExistence type="predicted"/>
<feature type="non-terminal residue" evidence="1">
    <location>
        <position position="1"/>
    </location>
</feature>
<sequence length="235" mass="27439">FETKEWLYEEFGWENDDSISFNKVDEQNNKNSTLEQSTESLVCEEVKTFIPNSEYENCSNDSQQTVIEEDNSLYKEFGWENGNSTSFNKVNEQNNKDPTLEQSTESLVHEKVKTSTPNSEYENCSNDSQQTILIRLRLSTNDFVYELDPLKINFTQTTISSWFRDYDGYNIEKTTKDLVYSKLNPKNLPIIRVCIINEKFVSADNRRLYCLKKAIKNGAKFNKVSVKKTDEKARF</sequence>
<evidence type="ECO:0000313" key="2">
    <source>
        <dbReference type="Proteomes" id="UP000789901"/>
    </source>
</evidence>
<gene>
    <name evidence="1" type="ORF">GMARGA_LOCUS33512</name>
</gene>
<keyword evidence="2" id="KW-1185">Reference proteome</keyword>
<protein>
    <submittedName>
        <fullName evidence="1">36626_t:CDS:1</fullName>
    </submittedName>
</protein>
<organism evidence="1 2">
    <name type="scientific">Gigaspora margarita</name>
    <dbReference type="NCBI Taxonomy" id="4874"/>
    <lineage>
        <taxon>Eukaryota</taxon>
        <taxon>Fungi</taxon>
        <taxon>Fungi incertae sedis</taxon>
        <taxon>Mucoromycota</taxon>
        <taxon>Glomeromycotina</taxon>
        <taxon>Glomeromycetes</taxon>
        <taxon>Diversisporales</taxon>
        <taxon>Gigasporaceae</taxon>
        <taxon>Gigaspora</taxon>
    </lineage>
</organism>
<reference evidence="1 2" key="1">
    <citation type="submission" date="2021-06" db="EMBL/GenBank/DDBJ databases">
        <authorList>
            <person name="Kallberg Y."/>
            <person name="Tangrot J."/>
            <person name="Rosling A."/>
        </authorList>
    </citation>
    <scope>NUCLEOTIDE SEQUENCE [LARGE SCALE GENOMIC DNA]</scope>
    <source>
        <strain evidence="1 2">120-4 pot B 10/14</strain>
    </source>
</reference>
<accession>A0ABN7WQR0</accession>
<dbReference type="Proteomes" id="UP000789901">
    <property type="component" value="Unassembled WGS sequence"/>
</dbReference>